<sequence length="213" mass="22172">MADSIMNIASSITLALALASLSACSPSPSNTAEPPLAGASIGGPFSLVDQDGAVFTDRDLNGKYAIVYFGYTYCPDVCPVDLQKLMRGLAAFEKSDPAAAALVQPVFISVDPARDTPPVLKTFVRSFGPRLIGLTGTDEQVAAAAKAYAASYHKVAGSQPDAYLMAHTQIAYLMGPNGEPIALLPLDDPSTSQDEASPAAIAATLAQWVRPAR</sequence>
<dbReference type="PANTHER" id="PTHR12151:SF25">
    <property type="entry name" value="LINALOOL DEHYDRATASE_ISOMERASE DOMAIN-CONTAINING PROTEIN"/>
    <property type="match status" value="1"/>
</dbReference>
<evidence type="ECO:0000313" key="8">
    <source>
        <dbReference type="Proteomes" id="UP000321129"/>
    </source>
</evidence>
<feature type="chain" id="PRO_5023070286" evidence="5">
    <location>
        <begin position="32"/>
        <end position="213"/>
    </location>
</feature>
<gene>
    <name evidence="7" type="ORF">FSZ31_01285</name>
</gene>
<feature type="domain" description="Thioredoxin" evidence="6">
    <location>
        <begin position="21"/>
        <end position="206"/>
    </location>
</feature>
<dbReference type="EMBL" id="VOPY01000001">
    <property type="protein sequence ID" value="TXC73422.1"/>
    <property type="molecule type" value="Genomic_DNA"/>
</dbReference>
<evidence type="ECO:0000259" key="6">
    <source>
        <dbReference type="PROSITE" id="PS51352"/>
    </source>
</evidence>
<evidence type="ECO:0000256" key="5">
    <source>
        <dbReference type="SAM" id="SignalP"/>
    </source>
</evidence>
<comment type="similarity">
    <text evidence="1">Belongs to the SCO1/2 family.</text>
</comment>
<dbReference type="InterPro" id="IPR013766">
    <property type="entry name" value="Thioredoxin_domain"/>
</dbReference>
<keyword evidence="4" id="KW-1015">Disulfide bond</keyword>
<comment type="caution">
    <text evidence="7">The sequence shown here is derived from an EMBL/GenBank/DDBJ whole genome shotgun (WGS) entry which is preliminary data.</text>
</comment>
<dbReference type="RefSeq" id="WP_147121258.1">
    <property type="nucleotide sequence ID" value="NZ_VOPY01000001.1"/>
</dbReference>
<evidence type="ECO:0000256" key="2">
    <source>
        <dbReference type="ARBA" id="ARBA00023008"/>
    </source>
</evidence>
<dbReference type="Proteomes" id="UP000321129">
    <property type="component" value="Unassembled WGS sequence"/>
</dbReference>
<feature type="binding site" evidence="3">
    <location>
        <position position="74"/>
    </location>
    <ligand>
        <name>Cu cation</name>
        <dbReference type="ChEBI" id="CHEBI:23378"/>
    </ligand>
</feature>
<dbReference type="CDD" id="cd02968">
    <property type="entry name" value="SCO"/>
    <property type="match status" value="1"/>
</dbReference>
<dbReference type="InterPro" id="IPR036249">
    <property type="entry name" value="Thioredoxin-like_sf"/>
</dbReference>
<dbReference type="SUPFAM" id="SSF52833">
    <property type="entry name" value="Thioredoxin-like"/>
    <property type="match status" value="1"/>
</dbReference>
<keyword evidence="5" id="KW-0732">Signal</keyword>
<keyword evidence="3" id="KW-0479">Metal-binding</keyword>
<evidence type="ECO:0000256" key="4">
    <source>
        <dbReference type="PIRSR" id="PIRSR603782-2"/>
    </source>
</evidence>
<dbReference type="PROSITE" id="PS51352">
    <property type="entry name" value="THIOREDOXIN_2"/>
    <property type="match status" value="1"/>
</dbReference>
<keyword evidence="8" id="KW-1185">Reference proteome</keyword>
<feature type="binding site" evidence="3">
    <location>
        <position position="167"/>
    </location>
    <ligand>
        <name>Cu cation</name>
        <dbReference type="ChEBI" id="CHEBI:23378"/>
    </ligand>
</feature>
<dbReference type="OrthoDB" id="9790194at2"/>
<evidence type="ECO:0000256" key="3">
    <source>
        <dbReference type="PIRSR" id="PIRSR603782-1"/>
    </source>
</evidence>
<feature type="signal peptide" evidence="5">
    <location>
        <begin position="1"/>
        <end position="31"/>
    </location>
</feature>
<dbReference type="Pfam" id="PF02630">
    <property type="entry name" value="SCO1-SenC"/>
    <property type="match status" value="1"/>
</dbReference>
<name>A0A5C6UK62_9SPHN</name>
<feature type="disulfide bond" description="Redox-active" evidence="4">
    <location>
        <begin position="74"/>
        <end position="78"/>
    </location>
</feature>
<dbReference type="InterPro" id="IPR003782">
    <property type="entry name" value="SCO1/SenC"/>
</dbReference>
<reference evidence="7 8" key="1">
    <citation type="submission" date="2019-08" db="EMBL/GenBank/DDBJ databases">
        <title>Sphingorhabdus soil sp. nov., isolated from arctic soil.</title>
        <authorList>
            <person name="Liu Y."/>
        </authorList>
    </citation>
    <scope>NUCLEOTIDE SEQUENCE [LARGE SCALE GENOMIC DNA]</scope>
    <source>
        <strain evidence="7 8">D-2Q-5-6</strain>
    </source>
</reference>
<dbReference type="AlphaFoldDB" id="A0A5C6UK62"/>
<keyword evidence="2 3" id="KW-0186">Copper</keyword>
<dbReference type="GO" id="GO:0046872">
    <property type="term" value="F:metal ion binding"/>
    <property type="evidence" value="ECO:0007669"/>
    <property type="project" value="UniProtKB-KW"/>
</dbReference>
<evidence type="ECO:0000313" key="7">
    <source>
        <dbReference type="EMBL" id="TXC73422.1"/>
    </source>
</evidence>
<proteinExistence type="inferred from homology"/>
<dbReference type="Gene3D" id="3.40.30.10">
    <property type="entry name" value="Glutaredoxin"/>
    <property type="match status" value="1"/>
</dbReference>
<accession>A0A5C6UK62</accession>
<protein>
    <submittedName>
        <fullName evidence="7">SCO family protein</fullName>
    </submittedName>
</protein>
<dbReference type="PANTHER" id="PTHR12151">
    <property type="entry name" value="ELECTRON TRANSPORT PROTIN SCO1/SENC FAMILY MEMBER"/>
    <property type="match status" value="1"/>
</dbReference>
<organism evidence="7 8">
    <name type="scientific">Flavisphingopyxis soli</name>
    <dbReference type="NCBI Taxonomy" id="2601267"/>
    <lineage>
        <taxon>Bacteria</taxon>
        <taxon>Pseudomonadati</taxon>
        <taxon>Pseudomonadota</taxon>
        <taxon>Alphaproteobacteria</taxon>
        <taxon>Sphingomonadales</taxon>
        <taxon>Sphingopyxidaceae</taxon>
        <taxon>Flavisphingopyxis</taxon>
    </lineage>
</organism>
<evidence type="ECO:0000256" key="1">
    <source>
        <dbReference type="ARBA" id="ARBA00010996"/>
    </source>
</evidence>
<dbReference type="FunFam" id="3.40.30.10:FF:000013">
    <property type="entry name" value="Blast:Protein SCO1 homolog, mitochondrial"/>
    <property type="match status" value="1"/>
</dbReference>
<feature type="binding site" evidence="3">
    <location>
        <position position="78"/>
    </location>
    <ligand>
        <name>Cu cation</name>
        <dbReference type="ChEBI" id="CHEBI:23378"/>
    </ligand>
</feature>